<keyword evidence="3" id="KW-1185">Reference proteome</keyword>
<dbReference type="EMBL" id="SRLO01004189">
    <property type="protein sequence ID" value="TNN30721.1"/>
    <property type="molecule type" value="Genomic_DNA"/>
</dbReference>
<dbReference type="Proteomes" id="UP000314294">
    <property type="component" value="Unassembled WGS sequence"/>
</dbReference>
<reference evidence="2 3" key="1">
    <citation type="submission" date="2019-03" db="EMBL/GenBank/DDBJ databases">
        <title>First draft genome of Liparis tanakae, snailfish: a comprehensive survey of snailfish specific genes.</title>
        <authorList>
            <person name="Kim W."/>
            <person name="Song I."/>
            <person name="Jeong J.-H."/>
            <person name="Kim D."/>
            <person name="Kim S."/>
            <person name="Ryu S."/>
            <person name="Song J.Y."/>
            <person name="Lee S.K."/>
        </authorList>
    </citation>
    <scope>NUCLEOTIDE SEQUENCE [LARGE SCALE GENOMIC DNA]</scope>
    <source>
        <tissue evidence="2">Muscle</tissue>
    </source>
</reference>
<evidence type="ECO:0000313" key="2">
    <source>
        <dbReference type="EMBL" id="TNN30721.1"/>
    </source>
</evidence>
<dbReference type="AlphaFoldDB" id="A0A4Z2EQ80"/>
<organism evidence="2 3">
    <name type="scientific">Liparis tanakae</name>
    <name type="common">Tanaka's snailfish</name>
    <dbReference type="NCBI Taxonomy" id="230148"/>
    <lineage>
        <taxon>Eukaryota</taxon>
        <taxon>Metazoa</taxon>
        <taxon>Chordata</taxon>
        <taxon>Craniata</taxon>
        <taxon>Vertebrata</taxon>
        <taxon>Euteleostomi</taxon>
        <taxon>Actinopterygii</taxon>
        <taxon>Neopterygii</taxon>
        <taxon>Teleostei</taxon>
        <taxon>Neoteleostei</taxon>
        <taxon>Acanthomorphata</taxon>
        <taxon>Eupercaria</taxon>
        <taxon>Perciformes</taxon>
        <taxon>Cottioidei</taxon>
        <taxon>Cottales</taxon>
        <taxon>Liparidae</taxon>
        <taxon>Liparis</taxon>
    </lineage>
</organism>
<evidence type="ECO:0000256" key="1">
    <source>
        <dbReference type="SAM" id="MobiDB-lite"/>
    </source>
</evidence>
<feature type="compositionally biased region" description="Pro residues" evidence="1">
    <location>
        <begin position="59"/>
        <end position="69"/>
    </location>
</feature>
<feature type="region of interest" description="Disordered" evidence="1">
    <location>
        <begin position="1"/>
        <end position="69"/>
    </location>
</feature>
<protein>
    <submittedName>
        <fullName evidence="2">Uncharacterized protein</fullName>
    </submittedName>
</protein>
<name>A0A4Z2EQ80_9TELE</name>
<gene>
    <name evidence="2" type="ORF">EYF80_059127</name>
</gene>
<comment type="caution">
    <text evidence="2">The sequence shown here is derived from an EMBL/GenBank/DDBJ whole genome shotgun (WGS) entry which is preliminary data.</text>
</comment>
<proteinExistence type="predicted"/>
<evidence type="ECO:0000313" key="3">
    <source>
        <dbReference type="Proteomes" id="UP000314294"/>
    </source>
</evidence>
<accession>A0A4Z2EQ80</accession>
<sequence>MATKPKPSGDQSHDTDVKVGSGSTSPSRRDALTEHLLPIAPPPPAAVDPSHTSEAPSPSFLPPPKVTMM</sequence>